<dbReference type="AlphaFoldDB" id="A0A1R4H2M8"/>
<accession>A0A1R4H2M8</accession>
<dbReference type="EC" id="1.1.3.15" evidence="7"/>
<evidence type="ECO:0000313" key="8">
    <source>
        <dbReference type="Proteomes" id="UP000195442"/>
    </source>
</evidence>
<feature type="domain" description="FAD dependent oxidoreductase" evidence="6">
    <location>
        <begin position="8"/>
        <end position="393"/>
    </location>
</feature>
<evidence type="ECO:0000256" key="2">
    <source>
        <dbReference type="ARBA" id="ARBA00022630"/>
    </source>
</evidence>
<dbReference type="PANTHER" id="PTHR43104:SF2">
    <property type="entry name" value="L-2-HYDROXYGLUTARATE DEHYDROGENASE, MITOCHONDRIAL"/>
    <property type="match status" value="1"/>
</dbReference>
<comment type="similarity">
    <text evidence="5">Belongs to the L2HGDH family.</text>
</comment>
<evidence type="ECO:0000256" key="4">
    <source>
        <dbReference type="ARBA" id="ARBA00023002"/>
    </source>
</evidence>
<dbReference type="SUPFAM" id="SSF51905">
    <property type="entry name" value="FAD/NAD(P)-binding domain"/>
    <property type="match status" value="1"/>
</dbReference>
<dbReference type="GO" id="GO:0047545">
    <property type="term" value="F:(S)-2-hydroxyglutarate dehydrogenase activity"/>
    <property type="evidence" value="ECO:0007669"/>
    <property type="project" value="TreeGrafter"/>
</dbReference>
<dbReference type="Gene3D" id="3.50.50.60">
    <property type="entry name" value="FAD/NAD(P)-binding domain"/>
    <property type="match status" value="1"/>
</dbReference>
<gene>
    <name evidence="7" type="primary">lhgO</name>
    <name evidence="7" type="ORF">CRENPOLYSF2_1660017</name>
</gene>
<dbReference type="OrthoDB" id="9801699at2"/>
<dbReference type="NCBIfam" id="NF008726">
    <property type="entry name" value="PRK11728.1"/>
    <property type="match status" value="1"/>
</dbReference>
<organism evidence="7 8">
    <name type="scientific">Crenothrix polyspora</name>
    <dbReference type="NCBI Taxonomy" id="360316"/>
    <lineage>
        <taxon>Bacteria</taxon>
        <taxon>Pseudomonadati</taxon>
        <taxon>Pseudomonadota</taxon>
        <taxon>Gammaproteobacteria</taxon>
        <taxon>Methylococcales</taxon>
        <taxon>Crenotrichaceae</taxon>
        <taxon>Crenothrix</taxon>
    </lineage>
</organism>
<dbReference type="Pfam" id="PF01266">
    <property type="entry name" value="DAO"/>
    <property type="match status" value="1"/>
</dbReference>
<evidence type="ECO:0000256" key="5">
    <source>
        <dbReference type="ARBA" id="ARBA00037941"/>
    </source>
</evidence>
<proteinExistence type="inferred from homology"/>
<dbReference type="PANTHER" id="PTHR43104">
    <property type="entry name" value="L-2-HYDROXYGLUTARATE DEHYDROGENASE, MITOCHONDRIAL"/>
    <property type="match status" value="1"/>
</dbReference>
<dbReference type="Proteomes" id="UP000195442">
    <property type="component" value="Unassembled WGS sequence"/>
</dbReference>
<dbReference type="GO" id="GO:0003973">
    <property type="term" value="F:(S)-2-hydroxy-acid oxidase activity"/>
    <property type="evidence" value="ECO:0007669"/>
    <property type="project" value="UniProtKB-EC"/>
</dbReference>
<protein>
    <submittedName>
        <fullName evidence="7">L-2-hydroxyglutarate oxidase LhgO</fullName>
        <ecNumber evidence="7">1.1.3.15</ecNumber>
    </submittedName>
</protein>
<dbReference type="Gene3D" id="3.30.9.10">
    <property type="entry name" value="D-Amino Acid Oxidase, subunit A, domain 2"/>
    <property type="match status" value="1"/>
</dbReference>
<comment type="cofactor">
    <cofactor evidence="1">
        <name>FAD</name>
        <dbReference type="ChEBI" id="CHEBI:57692"/>
    </cofactor>
</comment>
<keyword evidence="8" id="KW-1185">Reference proteome</keyword>
<dbReference type="InterPro" id="IPR036188">
    <property type="entry name" value="FAD/NAD-bd_sf"/>
</dbReference>
<keyword evidence="3" id="KW-0274">FAD</keyword>
<dbReference type="EMBL" id="FUKJ01000075">
    <property type="protein sequence ID" value="SJM90445.1"/>
    <property type="molecule type" value="Genomic_DNA"/>
</dbReference>
<name>A0A1R4H2M8_9GAMM</name>
<evidence type="ECO:0000256" key="1">
    <source>
        <dbReference type="ARBA" id="ARBA00001974"/>
    </source>
</evidence>
<reference evidence="8" key="1">
    <citation type="submission" date="2017-02" db="EMBL/GenBank/DDBJ databases">
        <authorList>
            <person name="Daims H."/>
        </authorList>
    </citation>
    <scope>NUCLEOTIDE SEQUENCE [LARGE SCALE GENOMIC DNA]</scope>
</reference>
<evidence type="ECO:0000259" key="6">
    <source>
        <dbReference type="Pfam" id="PF01266"/>
    </source>
</evidence>
<dbReference type="InterPro" id="IPR006076">
    <property type="entry name" value="FAD-dep_OxRdtase"/>
</dbReference>
<sequence length="398" mass="43860">MGTRKTFLIIGGGLVGLATAYRLLERFPLARITLLEKEEQVGAHQSTHNSGVLHAGLYYKPGSNKAKLAVAGIRQMTRFCRSEGIAHEICGKLVVAVTPEEQSRLDELLRRGTANGLQGLRKIDMAEMRKIEPHVNGLAAIHVPEEGIVDYRQVCDRLALRIQERGGRIVTGAKVERLERKASAWVATTAIAEFNADYLINCAGLQCDLVAKLAGEPRDLRIVPFRGEYYHLSPTAQPLVKNLIYPVPNPQFPFLGVHFTRMIQGGVEAGPNAVLAFAREGYQLTKFDLRDMQDMLFFPGLWRFLRKYPAMACSELIQSFSKEHFCKALQRLVPDISAADLTPGGSGVRAQAMKPNGDLVDDFHLLIRQNALHVLNAPSPAATASLAIGEYIVNCVPI</sequence>
<evidence type="ECO:0000256" key="3">
    <source>
        <dbReference type="ARBA" id="ARBA00022827"/>
    </source>
</evidence>
<keyword evidence="4 7" id="KW-0560">Oxidoreductase</keyword>
<dbReference type="RefSeq" id="WP_087146098.1">
    <property type="nucleotide sequence ID" value="NZ_FUKJ01000075.1"/>
</dbReference>
<dbReference type="GO" id="GO:0005737">
    <property type="term" value="C:cytoplasm"/>
    <property type="evidence" value="ECO:0007669"/>
    <property type="project" value="TreeGrafter"/>
</dbReference>
<evidence type="ECO:0000313" key="7">
    <source>
        <dbReference type="EMBL" id="SJM90445.1"/>
    </source>
</evidence>
<keyword evidence="2" id="KW-0285">Flavoprotein</keyword>